<evidence type="ECO:0000256" key="5">
    <source>
        <dbReference type="ARBA" id="ARBA00022989"/>
    </source>
</evidence>
<evidence type="ECO:0000256" key="6">
    <source>
        <dbReference type="ARBA" id="ARBA00023136"/>
    </source>
</evidence>
<dbReference type="PRINTS" id="PR01036">
    <property type="entry name" value="TCRTETB"/>
</dbReference>
<dbReference type="InterPro" id="IPR020846">
    <property type="entry name" value="MFS_dom"/>
</dbReference>
<dbReference type="InterPro" id="IPR011701">
    <property type="entry name" value="MFS"/>
</dbReference>
<accession>A0ABU4VMU5</accession>
<protein>
    <submittedName>
        <fullName evidence="9">MFS transporter</fullName>
    </submittedName>
</protein>
<reference evidence="9 10" key="1">
    <citation type="submission" date="2023-11" db="EMBL/GenBank/DDBJ databases">
        <authorList>
            <person name="Xu M."/>
            <person name="Jiang T."/>
        </authorList>
    </citation>
    <scope>NUCLEOTIDE SEQUENCE [LARGE SCALE GENOMIC DNA]</scope>
    <source>
        <strain evidence="9 10">SD</strain>
    </source>
</reference>
<dbReference type="PROSITE" id="PS00216">
    <property type="entry name" value="SUGAR_TRANSPORT_1"/>
    <property type="match status" value="1"/>
</dbReference>
<comment type="subcellular location">
    <subcellularLocation>
        <location evidence="1">Cell membrane</location>
        <topology evidence="1">Multi-pass membrane protein</topology>
    </subcellularLocation>
</comment>
<evidence type="ECO:0000259" key="8">
    <source>
        <dbReference type="PROSITE" id="PS50850"/>
    </source>
</evidence>
<evidence type="ECO:0000256" key="3">
    <source>
        <dbReference type="ARBA" id="ARBA00022475"/>
    </source>
</evidence>
<keyword evidence="5 7" id="KW-1133">Transmembrane helix</keyword>
<feature type="transmembrane region" description="Helical" evidence="7">
    <location>
        <begin position="305"/>
        <end position="326"/>
    </location>
</feature>
<feature type="transmembrane region" description="Helical" evidence="7">
    <location>
        <begin position="232"/>
        <end position="249"/>
    </location>
</feature>
<feature type="transmembrane region" description="Helical" evidence="7">
    <location>
        <begin position="363"/>
        <end position="386"/>
    </location>
</feature>
<dbReference type="Gene3D" id="1.20.1720.10">
    <property type="entry name" value="Multidrug resistance protein D"/>
    <property type="match status" value="1"/>
</dbReference>
<evidence type="ECO:0000256" key="4">
    <source>
        <dbReference type="ARBA" id="ARBA00022692"/>
    </source>
</evidence>
<dbReference type="CDD" id="cd17321">
    <property type="entry name" value="MFS_MMR_MDR_like"/>
    <property type="match status" value="1"/>
</dbReference>
<feature type="transmembrane region" description="Helical" evidence="7">
    <location>
        <begin position="200"/>
        <end position="220"/>
    </location>
</feature>
<keyword evidence="3" id="KW-1003">Cell membrane</keyword>
<feature type="transmembrane region" description="Helical" evidence="7">
    <location>
        <begin position="12"/>
        <end position="37"/>
    </location>
</feature>
<evidence type="ECO:0000256" key="1">
    <source>
        <dbReference type="ARBA" id="ARBA00004651"/>
    </source>
</evidence>
<gene>
    <name evidence="9" type="ORF">SK069_16375</name>
</gene>
<dbReference type="EMBL" id="JAXAVX010000011">
    <property type="protein sequence ID" value="MDX8153175.1"/>
    <property type="molecule type" value="Genomic_DNA"/>
</dbReference>
<feature type="transmembrane region" description="Helical" evidence="7">
    <location>
        <begin position="138"/>
        <end position="156"/>
    </location>
</feature>
<evidence type="ECO:0000256" key="7">
    <source>
        <dbReference type="SAM" id="Phobius"/>
    </source>
</evidence>
<organism evidence="9 10">
    <name type="scientific">Patulibacter brassicae</name>
    <dbReference type="NCBI Taxonomy" id="1705717"/>
    <lineage>
        <taxon>Bacteria</taxon>
        <taxon>Bacillati</taxon>
        <taxon>Actinomycetota</taxon>
        <taxon>Thermoleophilia</taxon>
        <taxon>Solirubrobacterales</taxon>
        <taxon>Patulibacteraceae</taxon>
        <taxon>Patulibacter</taxon>
    </lineage>
</organism>
<evidence type="ECO:0000256" key="2">
    <source>
        <dbReference type="ARBA" id="ARBA00022448"/>
    </source>
</evidence>
<keyword evidence="6 7" id="KW-0472">Membrane</keyword>
<evidence type="ECO:0000313" key="9">
    <source>
        <dbReference type="EMBL" id="MDX8153175.1"/>
    </source>
</evidence>
<dbReference type="SUPFAM" id="SSF103473">
    <property type="entry name" value="MFS general substrate transporter"/>
    <property type="match status" value="1"/>
</dbReference>
<dbReference type="Proteomes" id="UP001277761">
    <property type="component" value="Unassembled WGS sequence"/>
</dbReference>
<dbReference type="RefSeq" id="WP_319955326.1">
    <property type="nucleotide sequence ID" value="NZ_JAXAVX010000011.1"/>
</dbReference>
<feature type="transmembrane region" description="Helical" evidence="7">
    <location>
        <begin position="333"/>
        <end position="351"/>
    </location>
</feature>
<dbReference type="Gene3D" id="1.20.1250.20">
    <property type="entry name" value="MFS general substrate transporter like domains"/>
    <property type="match status" value="1"/>
</dbReference>
<dbReference type="InterPro" id="IPR004638">
    <property type="entry name" value="EmrB-like"/>
</dbReference>
<comment type="caution">
    <text evidence="9">The sequence shown here is derived from an EMBL/GenBank/DDBJ whole genome shotgun (WGS) entry which is preliminary data.</text>
</comment>
<feature type="transmembrane region" description="Helical" evidence="7">
    <location>
        <begin position="446"/>
        <end position="465"/>
    </location>
</feature>
<feature type="transmembrane region" description="Helical" evidence="7">
    <location>
        <begin position="79"/>
        <end position="98"/>
    </location>
</feature>
<proteinExistence type="predicted"/>
<keyword evidence="4 7" id="KW-0812">Transmembrane</keyword>
<name>A0ABU4VMU5_9ACTN</name>
<dbReference type="PANTHER" id="PTHR42718:SF46">
    <property type="entry name" value="BLR6921 PROTEIN"/>
    <property type="match status" value="1"/>
</dbReference>
<keyword evidence="10" id="KW-1185">Reference proteome</keyword>
<feature type="transmembrane region" description="Helical" evidence="7">
    <location>
        <begin position="49"/>
        <end position="67"/>
    </location>
</feature>
<feature type="transmembrane region" description="Helical" evidence="7">
    <location>
        <begin position="270"/>
        <end position="293"/>
    </location>
</feature>
<feature type="transmembrane region" description="Helical" evidence="7">
    <location>
        <begin position="104"/>
        <end position="126"/>
    </location>
</feature>
<dbReference type="PANTHER" id="PTHR42718">
    <property type="entry name" value="MAJOR FACILITATOR SUPERFAMILY MULTIDRUG TRANSPORTER MFSC"/>
    <property type="match status" value="1"/>
</dbReference>
<dbReference type="InterPro" id="IPR036259">
    <property type="entry name" value="MFS_trans_sf"/>
</dbReference>
<feature type="domain" description="Major facilitator superfamily (MFS) profile" evidence="8">
    <location>
        <begin position="14"/>
        <end position="469"/>
    </location>
</feature>
<feature type="transmembrane region" description="Helical" evidence="7">
    <location>
        <begin position="168"/>
        <end position="188"/>
    </location>
</feature>
<sequence>MPSDRAPGSHKGLALALLATVQFIVVLDASIVNVALPSIDEDLGLGDDLSWVVNAYVLVFGGFLLLGGRLADLLGRRRLFMTGLALFAVASLLGGLASSSEVLIAARALQGLGAALVSPAALSLVTTTFAEGAERNRALGVWGAVAGSGGAAGVLLGGMLTEWAGWEWVLWVNVPIALGAAALAPRLLAESRDEHEQRRFDIVGALTVTAGLAVLVYALVDVHDAGWGSAQTLGLGTLALGLLAVFVAVERAQDRPLVPFGIFANRTLTGANVIGLLTGMALFSMFFFITLYLQNVLGEEPLETGLAYLPLSVVIIGAAGLASVLVTRIGFKPTLVAGLVLTSAGLLWFSQVSWPGGSYAADVLGPSMLAGAGLGMTFVPVTIAAVSGTSPEEAGLASGLINTSQQVGGALGLAILSTIAASRTGDVLEAGARDPRVALTEGFQDAFLLGSVFAAAGVLLALALLSGRASREHAEAARAGTAPVAPPVG</sequence>
<feature type="transmembrane region" description="Helical" evidence="7">
    <location>
        <begin position="407"/>
        <end position="426"/>
    </location>
</feature>
<dbReference type="Pfam" id="PF07690">
    <property type="entry name" value="MFS_1"/>
    <property type="match status" value="1"/>
</dbReference>
<dbReference type="InterPro" id="IPR005829">
    <property type="entry name" value="Sugar_transporter_CS"/>
</dbReference>
<keyword evidence="2" id="KW-0813">Transport</keyword>
<dbReference type="NCBIfam" id="TIGR00711">
    <property type="entry name" value="efflux_EmrB"/>
    <property type="match status" value="1"/>
</dbReference>
<dbReference type="PROSITE" id="PS50850">
    <property type="entry name" value="MFS"/>
    <property type="match status" value="1"/>
</dbReference>
<evidence type="ECO:0000313" key="10">
    <source>
        <dbReference type="Proteomes" id="UP001277761"/>
    </source>
</evidence>